<evidence type="ECO:0000256" key="4">
    <source>
        <dbReference type="ARBA" id="ARBA00022737"/>
    </source>
</evidence>
<dbReference type="GO" id="GO:0006572">
    <property type="term" value="P:L-tyrosine catabolic process"/>
    <property type="evidence" value="ECO:0007669"/>
    <property type="project" value="TreeGrafter"/>
</dbReference>
<keyword evidence="5" id="KW-0408">Iron</keyword>
<accession>A0A381VTL2</accession>
<dbReference type="PROSITE" id="PS51819">
    <property type="entry name" value="VOC"/>
    <property type="match status" value="2"/>
</dbReference>
<evidence type="ECO:0000313" key="7">
    <source>
        <dbReference type="EMBL" id="SVA43625.1"/>
    </source>
</evidence>
<keyword evidence="4" id="KW-0677">Repeat</keyword>
<dbReference type="Pfam" id="PF00903">
    <property type="entry name" value="Glyoxalase"/>
    <property type="match status" value="1"/>
</dbReference>
<keyword evidence="3" id="KW-0479">Metal-binding</keyword>
<gene>
    <name evidence="7" type="ORF">METZ01_LOCUS96479</name>
</gene>
<dbReference type="Gene3D" id="3.10.180.10">
    <property type="entry name" value="2,3-Dihydroxybiphenyl 1,2-Dioxygenase, domain 1"/>
    <property type="match status" value="2"/>
</dbReference>
<organism evidence="7">
    <name type="scientific">marine metagenome</name>
    <dbReference type="NCBI Taxonomy" id="408172"/>
    <lineage>
        <taxon>unclassified sequences</taxon>
        <taxon>metagenomes</taxon>
        <taxon>ecological metagenomes</taxon>
    </lineage>
</organism>
<dbReference type="EMBL" id="UINC01009742">
    <property type="protein sequence ID" value="SVA43625.1"/>
    <property type="molecule type" value="Genomic_DNA"/>
</dbReference>
<dbReference type="PANTHER" id="PTHR11959">
    <property type="entry name" value="4-HYDROXYPHENYLPYRUVATE DIOXYGENASE"/>
    <property type="match status" value="1"/>
</dbReference>
<dbReference type="InterPro" id="IPR005956">
    <property type="entry name" value="4OHPhenylPyrv_dOase"/>
</dbReference>
<dbReference type="InterPro" id="IPR037523">
    <property type="entry name" value="VOC_core"/>
</dbReference>
<dbReference type="InterPro" id="IPR004360">
    <property type="entry name" value="Glyas_Fos-R_dOase_dom"/>
</dbReference>
<dbReference type="GO" id="GO:0003868">
    <property type="term" value="F:4-hydroxyphenylpyruvate dioxygenase activity"/>
    <property type="evidence" value="ECO:0007669"/>
    <property type="project" value="InterPro"/>
</dbReference>
<dbReference type="SUPFAM" id="SSF54593">
    <property type="entry name" value="Glyoxalase/Bleomycin resistance protein/Dihydroxybiphenyl dioxygenase"/>
    <property type="match status" value="1"/>
</dbReference>
<comment type="cofactor">
    <cofactor evidence="1">
        <name>Fe cation</name>
        <dbReference type="ChEBI" id="CHEBI:24875"/>
    </cofactor>
</comment>
<evidence type="ECO:0000256" key="3">
    <source>
        <dbReference type="ARBA" id="ARBA00022723"/>
    </source>
</evidence>
<evidence type="ECO:0000256" key="2">
    <source>
        <dbReference type="ARBA" id="ARBA00005877"/>
    </source>
</evidence>
<protein>
    <recommendedName>
        <fullName evidence="6">VOC domain-containing protein</fullName>
    </recommendedName>
</protein>
<evidence type="ECO:0000259" key="6">
    <source>
        <dbReference type="PROSITE" id="PS51819"/>
    </source>
</evidence>
<dbReference type="CDD" id="cd07250">
    <property type="entry name" value="HPPD_C_like"/>
    <property type="match status" value="1"/>
</dbReference>
<reference evidence="7" key="1">
    <citation type="submission" date="2018-05" db="EMBL/GenBank/DDBJ databases">
        <authorList>
            <person name="Lanie J.A."/>
            <person name="Ng W.-L."/>
            <person name="Kazmierczak K.M."/>
            <person name="Andrzejewski T.M."/>
            <person name="Davidsen T.M."/>
            <person name="Wayne K.J."/>
            <person name="Tettelin H."/>
            <person name="Glass J.I."/>
            <person name="Rusch D."/>
            <person name="Podicherti R."/>
            <person name="Tsui H.-C.T."/>
            <person name="Winkler M.E."/>
        </authorList>
    </citation>
    <scope>NUCLEOTIDE SEQUENCE</scope>
</reference>
<evidence type="ECO:0000256" key="1">
    <source>
        <dbReference type="ARBA" id="ARBA00001962"/>
    </source>
</evidence>
<feature type="domain" description="VOC" evidence="6">
    <location>
        <begin position="180"/>
        <end position="334"/>
    </location>
</feature>
<dbReference type="GO" id="GO:0046872">
    <property type="term" value="F:metal ion binding"/>
    <property type="evidence" value="ECO:0007669"/>
    <property type="project" value="UniProtKB-KW"/>
</dbReference>
<name>A0A381VTL2_9ZZZZ</name>
<evidence type="ECO:0000256" key="5">
    <source>
        <dbReference type="ARBA" id="ARBA00023004"/>
    </source>
</evidence>
<dbReference type="InterPro" id="IPR029068">
    <property type="entry name" value="Glyas_Bleomycin-R_OHBP_Dase"/>
</dbReference>
<feature type="domain" description="VOC" evidence="6">
    <location>
        <begin position="25"/>
        <end position="155"/>
    </location>
</feature>
<dbReference type="FunFam" id="3.10.180.10:FF:000001">
    <property type="entry name" value="4-hydroxyphenylpyruvate dioxygenase"/>
    <property type="match status" value="1"/>
</dbReference>
<dbReference type="PANTHER" id="PTHR11959:SF1">
    <property type="entry name" value="4-HYDROXYPHENYLPYRUVATE DIOXYGENASE"/>
    <property type="match status" value="1"/>
</dbReference>
<dbReference type="NCBIfam" id="TIGR01263">
    <property type="entry name" value="4HPPD"/>
    <property type="match status" value="1"/>
</dbReference>
<dbReference type="PIRSF" id="PIRSF009283">
    <property type="entry name" value="HPP_dOase"/>
    <property type="match status" value="1"/>
</dbReference>
<dbReference type="InterPro" id="IPR041735">
    <property type="entry name" value="4OHPhenylPyrv_dOase_C"/>
</dbReference>
<proteinExistence type="inferred from homology"/>
<dbReference type="AlphaFoldDB" id="A0A381VTL2"/>
<sequence>MTPEIDILENKKSASPVEDPVPIKAVHHVELWVGNAKQAAYYYRNAFGFSQLAYSGLETGNRDYASYVLSQGNIRLVLSTPLNSGNGMTSHLMTHGDGVRDVAFHVDDVDACFAVMIERGAKAVLAPQDIKDEKGIVRKAAVHAYGDTIHSLISTDQYNGPFLPGYEKSLFKGNECGLKVVDHIVANVELGKMNELVNFYAEVMGFTQMLHFTDDDISTKYSALMSKVMQNGNGRIKFPINEPAKGKKKSQIEEYLDFYNGPGVQHVALLTGDILSTIIKLRENGVEFLEVPDSYYDMLEDRVGRIDESLDTIRDLRILVDRDDEGYLLQLFTKPVEDRPTLFYEIIQRKGSQGFGFGNFKALFEAIEHEQALRGNL</sequence>
<dbReference type="InterPro" id="IPR041736">
    <property type="entry name" value="4OHPhenylPyrv_dOase_N"/>
</dbReference>
<comment type="similarity">
    <text evidence="2">Belongs to the 4HPPD family.</text>
</comment>
<dbReference type="Pfam" id="PF13669">
    <property type="entry name" value="Glyoxalase_4"/>
    <property type="match status" value="1"/>
</dbReference>
<dbReference type="CDD" id="cd08342">
    <property type="entry name" value="HPPD_N_like"/>
    <property type="match status" value="1"/>
</dbReference>